<protein>
    <recommendedName>
        <fullName evidence="1">Ariadne domain-containing protein</fullName>
    </recommendedName>
</protein>
<reference evidence="2" key="1">
    <citation type="journal article" date="2020" name="bioRxiv">
        <title>Hybrid origin of Populus tomentosa Carr. identified through genome sequencing and phylogenomic analysis.</title>
        <authorList>
            <person name="An X."/>
            <person name="Gao K."/>
            <person name="Chen Z."/>
            <person name="Li J."/>
            <person name="Yang X."/>
            <person name="Yang X."/>
            <person name="Zhou J."/>
            <person name="Guo T."/>
            <person name="Zhao T."/>
            <person name="Huang S."/>
            <person name="Miao D."/>
            <person name="Khan W.U."/>
            <person name="Rao P."/>
            <person name="Ye M."/>
            <person name="Lei B."/>
            <person name="Liao W."/>
            <person name="Wang J."/>
            <person name="Ji L."/>
            <person name="Li Y."/>
            <person name="Guo B."/>
            <person name="Mustafa N.S."/>
            <person name="Li S."/>
            <person name="Yun Q."/>
            <person name="Keller S.R."/>
            <person name="Mao J."/>
            <person name="Zhang R."/>
            <person name="Strauss S.H."/>
        </authorList>
    </citation>
    <scope>NUCLEOTIDE SEQUENCE</scope>
    <source>
        <strain evidence="2">GM15</strain>
        <tissue evidence="2">Leaf</tissue>
    </source>
</reference>
<organism evidence="2 3">
    <name type="scientific">Populus tomentosa</name>
    <name type="common">Chinese white poplar</name>
    <dbReference type="NCBI Taxonomy" id="118781"/>
    <lineage>
        <taxon>Eukaryota</taxon>
        <taxon>Viridiplantae</taxon>
        <taxon>Streptophyta</taxon>
        <taxon>Embryophyta</taxon>
        <taxon>Tracheophyta</taxon>
        <taxon>Spermatophyta</taxon>
        <taxon>Magnoliopsida</taxon>
        <taxon>eudicotyledons</taxon>
        <taxon>Gunneridae</taxon>
        <taxon>Pentapetalae</taxon>
        <taxon>rosids</taxon>
        <taxon>fabids</taxon>
        <taxon>Malpighiales</taxon>
        <taxon>Salicaceae</taxon>
        <taxon>Saliceae</taxon>
        <taxon>Populus</taxon>
    </lineage>
</organism>
<feature type="domain" description="Ariadne" evidence="1">
    <location>
        <begin position="84"/>
        <end position="132"/>
    </location>
</feature>
<sequence>MELLSLKERRAQTLLIRYQLDVDKLLAVLVEKGKSSLFTEAVVTVLGVCGATGRDHTWSRIGGHSCGHYKEDRDKQTERAKQDLYYHNCYKAHTNSLKFESKLRESIPCKVSVAQERELRRKDFSWVFNCNSSLISWMVPSKCIIPFKIGFVQFCESQCCQKLLMSRMRSCIVVDME</sequence>
<dbReference type="AlphaFoldDB" id="A0A8X8A2P0"/>
<evidence type="ECO:0000259" key="1">
    <source>
        <dbReference type="Pfam" id="PF19422"/>
    </source>
</evidence>
<dbReference type="EMBL" id="JAAWWB010000007">
    <property type="protein sequence ID" value="KAG6779486.1"/>
    <property type="molecule type" value="Genomic_DNA"/>
</dbReference>
<evidence type="ECO:0000313" key="2">
    <source>
        <dbReference type="EMBL" id="KAG6779486.1"/>
    </source>
</evidence>
<comment type="caution">
    <text evidence="2">The sequence shown here is derived from an EMBL/GenBank/DDBJ whole genome shotgun (WGS) entry which is preliminary data.</text>
</comment>
<accession>A0A8X8A2P0</accession>
<dbReference type="Pfam" id="PF19422">
    <property type="entry name" value="Ariadne"/>
    <property type="match status" value="1"/>
</dbReference>
<gene>
    <name evidence="2" type="ORF">POTOM_015872</name>
</gene>
<keyword evidence="3" id="KW-1185">Reference proteome</keyword>
<evidence type="ECO:0000313" key="3">
    <source>
        <dbReference type="Proteomes" id="UP000886885"/>
    </source>
</evidence>
<name>A0A8X8A2P0_POPTO</name>
<proteinExistence type="predicted"/>
<dbReference type="OrthoDB" id="10009520at2759"/>
<dbReference type="Proteomes" id="UP000886885">
    <property type="component" value="Chromosome 4A"/>
</dbReference>
<dbReference type="InterPro" id="IPR045840">
    <property type="entry name" value="Ariadne"/>
</dbReference>